<feature type="transmembrane region" description="Helical" evidence="12">
    <location>
        <begin position="732"/>
        <end position="750"/>
    </location>
</feature>
<dbReference type="Gene3D" id="3.40.190.10">
    <property type="entry name" value="Periplasmic binding protein-like II"/>
    <property type="match status" value="2"/>
</dbReference>
<comment type="caution">
    <text evidence="15">The sequence shown here is derived from an EMBL/GenBank/DDBJ whole genome shotgun (WGS) entry which is preliminary data.</text>
</comment>
<evidence type="ECO:0000256" key="9">
    <source>
        <dbReference type="ARBA" id="ARBA00023004"/>
    </source>
</evidence>
<dbReference type="InterPro" id="IPR015168">
    <property type="entry name" value="SsuA/THI5"/>
</dbReference>
<dbReference type="InterPro" id="IPR029787">
    <property type="entry name" value="Nucleotide_cyclase"/>
</dbReference>
<feature type="transmembrane region" description="Helical" evidence="12">
    <location>
        <begin position="393"/>
        <end position="414"/>
    </location>
</feature>
<organism evidence="15 16">
    <name type="scientific">Bradyrhizobium iriomotense</name>
    <dbReference type="NCBI Taxonomy" id="441950"/>
    <lineage>
        <taxon>Bacteria</taxon>
        <taxon>Pseudomonadati</taxon>
        <taxon>Pseudomonadota</taxon>
        <taxon>Alphaproteobacteria</taxon>
        <taxon>Hyphomicrobiales</taxon>
        <taxon>Nitrobacteraceae</taxon>
        <taxon>Bradyrhizobium</taxon>
    </lineage>
</organism>
<feature type="domain" description="Guanylate cyclase" evidence="13">
    <location>
        <begin position="832"/>
        <end position="964"/>
    </location>
</feature>
<accession>A0ABQ6B889</accession>
<protein>
    <recommendedName>
        <fullName evidence="10">Thiamine pyrimidine synthase</fullName>
    </recommendedName>
</protein>
<reference evidence="16" key="1">
    <citation type="journal article" date="2019" name="Int. J. Syst. Evol. Microbiol.">
        <title>The Global Catalogue of Microorganisms (GCM) 10K type strain sequencing project: providing services to taxonomists for standard genome sequencing and annotation.</title>
        <authorList>
            <consortium name="The Broad Institute Genomics Platform"/>
            <consortium name="The Broad Institute Genome Sequencing Center for Infectious Disease"/>
            <person name="Wu L."/>
            <person name="Ma J."/>
        </authorList>
    </citation>
    <scope>NUCLEOTIDE SEQUENCE [LARGE SCALE GENOMIC DNA]</scope>
    <source>
        <strain evidence="16">NBRC 102520</strain>
    </source>
</reference>
<dbReference type="Gene3D" id="6.10.340.10">
    <property type="match status" value="1"/>
</dbReference>
<evidence type="ECO:0000313" key="16">
    <source>
        <dbReference type="Proteomes" id="UP001156905"/>
    </source>
</evidence>
<feature type="transmembrane region" description="Helical" evidence="12">
    <location>
        <begin position="352"/>
        <end position="372"/>
    </location>
</feature>
<evidence type="ECO:0000256" key="3">
    <source>
        <dbReference type="ARBA" id="ARBA00009406"/>
    </source>
</evidence>
<dbReference type="InterPro" id="IPR027939">
    <property type="entry name" value="NMT1/THI5"/>
</dbReference>
<evidence type="ECO:0000256" key="2">
    <source>
        <dbReference type="ARBA" id="ARBA00004948"/>
    </source>
</evidence>
<evidence type="ECO:0000256" key="8">
    <source>
        <dbReference type="ARBA" id="ARBA00022977"/>
    </source>
</evidence>
<keyword evidence="12" id="KW-1133">Transmembrane helix</keyword>
<dbReference type="SUPFAM" id="SSF55073">
    <property type="entry name" value="Nucleotide cyclase"/>
    <property type="match status" value="1"/>
</dbReference>
<keyword evidence="5" id="KW-0808">Transferase</keyword>
<comment type="catalytic activity">
    <reaction evidence="11">
        <text>N(6)-(pyridoxal phosphate)-L-lysyl-[4-amino-5-hydroxymethyl-2-methylpyrimidine phosphate synthase] + L-histidyl-[4-amino-5-hydroxymethyl-2-methylpyrimidine phosphate synthase] + 2 Fe(3+) + 4 H2O = L-lysyl-[4-amino-5-hydroxymethyl-2-methylpyrimidine phosphate synthase] + (2S)-2-amino-5-hydroxy-4-oxopentanoyl-[4-amino-5-hydroxymethyl-2-methylpyrimidine phosphate synthase] + 4-amino-2-methyl-5-(phosphooxymethyl)pyrimidine + 3-oxopropanoate + 2 Fe(2+) + 2 H(+)</text>
        <dbReference type="Rhea" id="RHEA:65756"/>
        <dbReference type="Rhea" id="RHEA-COMP:16892"/>
        <dbReference type="Rhea" id="RHEA-COMP:16893"/>
        <dbReference type="Rhea" id="RHEA-COMP:16894"/>
        <dbReference type="Rhea" id="RHEA-COMP:16895"/>
        <dbReference type="ChEBI" id="CHEBI:15377"/>
        <dbReference type="ChEBI" id="CHEBI:15378"/>
        <dbReference type="ChEBI" id="CHEBI:29033"/>
        <dbReference type="ChEBI" id="CHEBI:29034"/>
        <dbReference type="ChEBI" id="CHEBI:29969"/>
        <dbReference type="ChEBI" id="CHEBI:29979"/>
        <dbReference type="ChEBI" id="CHEBI:33190"/>
        <dbReference type="ChEBI" id="CHEBI:58354"/>
        <dbReference type="ChEBI" id="CHEBI:143915"/>
        <dbReference type="ChEBI" id="CHEBI:157692"/>
    </reaction>
    <physiologicalReaction direction="left-to-right" evidence="11">
        <dbReference type="Rhea" id="RHEA:65757"/>
    </physiologicalReaction>
</comment>
<dbReference type="CDD" id="cd07302">
    <property type="entry name" value="CHD"/>
    <property type="match status" value="1"/>
</dbReference>
<evidence type="ECO:0000256" key="1">
    <source>
        <dbReference type="ARBA" id="ARBA00003469"/>
    </source>
</evidence>
<keyword evidence="8" id="KW-0784">Thiamine biosynthesis</keyword>
<name>A0ABQ6B889_9BRAD</name>
<evidence type="ECO:0000256" key="6">
    <source>
        <dbReference type="ARBA" id="ARBA00022723"/>
    </source>
</evidence>
<evidence type="ECO:0000313" key="15">
    <source>
        <dbReference type="EMBL" id="GLR90582.1"/>
    </source>
</evidence>
<dbReference type="Pfam" id="PF00211">
    <property type="entry name" value="Guanylate_cyc"/>
    <property type="match status" value="1"/>
</dbReference>
<dbReference type="PROSITE" id="PS50885">
    <property type="entry name" value="HAMP"/>
    <property type="match status" value="1"/>
</dbReference>
<keyword evidence="16" id="KW-1185">Reference proteome</keyword>
<comment type="pathway">
    <text evidence="2">Cofactor biosynthesis; thiamine diphosphate biosynthesis.</text>
</comment>
<dbReference type="PROSITE" id="PS50125">
    <property type="entry name" value="GUANYLATE_CYCLASE_2"/>
    <property type="match status" value="1"/>
</dbReference>
<evidence type="ECO:0000259" key="14">
    <source>
        <dbReference type="PROSITE" id="PS50885"/>
    </source>
</evidence>
<keyword evidence="7" id="KW-0663">Pyridoxal phosphate</keyword>
<gene>
    <name evidence="15" type="ORF">GCM10007857_72970</name>
</gene>
<dbReference type="SUPFAM" id="SSF53850">
    <property type="entry name" value="Periplasmic binding protein-like II"/>
    <property type="match status" value="1"/>
</dbReference>
<dbReference type="InterPro" id="IPR001054">
    <property type="entry name" value="A/G_cyclase"/>
</dbReference>
<dbReference type="PANTHER" id="PTHR31528:SF1">
    <property type="entry name" value="4-AMINO-5-HYDROXYMETHYL-2-METHYLPYRIMIDINE PHOSPHATE SYNTHASE THI11-RELATED"/>
    <property type="match status" value="1"/>
</dbReference>
<dbReference type="Pfam" id="PF09084">
    <property type="entry name" value="NMT1"/>
    <property type="match status" value="1"/>
</dbReference>
<dbReference type="SMART" id="SM00044">
    <property type="entry name" value="CYCc"/>
    <property type="match status" value="1"/>
</dbReference>
<evidence type="ECO:0000259" key="13">
    <source>
        <dbReference type="PROSITE" id="PS50125"/>
    </source>
</evidence>
<evidence type="ECO:0000256" key="12">
    <source>
        <dbReference type="SAM" id="Phobius"/>
    </source>
</evidence>
<proteinExistence type="inferred from homology"/>
<evidence type="ECO:0000256" key="10">
    <source>
        <dbReference type="ARBA" id="ARBA00033171"/>
    </source>
</evidence>
<dbReference type="Gene3D" id="3.30.70.1230">
    <property type="entry name" value="Nucleotide cyclase"/>
    <property type="match status" value="1"/>
</dbReference>
<dbReference type="Proteomes" id="UP001156905">
    <property type="component" value="Unassembled WGS sequence"/>
</dbReference>
<evidence type="ECO:0000256" key="5">
    <source>
        <dbReference type="ARBA" id="ARBA00022679"/>
    </source>
</evidence>
<comment type="subunit">
    <text evidence="4">Homodimer.</text>
</comment>
<keyword evidence="6" id="KW-0479">Metal-binding</keyword>
<dbReference type="PANTHER" id="PTHR31528">
    <property type="entry name" value="4-AMINO-5-HYDROXYMETHYL-2-METHYLPYRIMIDINE PHOSPHATE SYNTHASE THI11-RELATED"/>
    <property type="match status" value="1"/>
</dbReference>
<evidence type="ECO:0000256" key="11">
    <source>
        <dbReference type="ARBA" id="ARBA00048179"/>
    </source>
</evidence>
<keyword evidence="9" id="KW-0408">Iron</keyword>
<dbReference type="InterPro" id="IPR003660">
    <property type="entry name" value="HAMP_dom"/>
</dbReference>
<keyword evidence="12" id="KW-0812">Transmembrane</keyword>
<evidence type="ECO:0000256" key="7">
    <source>
        <dbReference type="ARBA" id="ARBA00022898"/>
    </source>
</evidence>
<dbReference type="EMBL" id="BSOW01000035">
    <property type="protein sequence ID" value="GLR90582.1"/>
    <property type="molecule type" value="Genomic_DNA"/>
</dbReference>
<keyword evidence="12" id="KW-0472">Membrane</keyword>
<sequence>MMHLGNWMRSLGLECFETAFRENATDRSVLSHPPVRGGRLVLALLALLIANPCAAADKVSLQLKWLHQFQFAGYYAALDRGFYRNAGFDVDIREGGPNIDAMKAVEEGKADFGVCTTSILLEKPETPTVVSLGAIFQHSPAIILVPSRARIGTLSELRGRRLMDTPGSDDLAAMLKHEGIDYASLPRVQHNGDPRDLIDGRADAMVAYSTNEPFILDQLRIPYRTFSPRMFGLDFYGDNLCTSAEQAKAHPERTAAFLAASLKGWEYALAHKEETVQLILDRYSTKKTRDALQFEAIQTEALIQPRLIQLGSQSEQRWQNIANSYRDLGMLFDARLPDGLLYRAERDRVVAWLWRVLLGLMILTAVSLPVRLSYHWFKRRIDLAAKKPKLSTIMAGLFVCLSIPILIFILAYNYHRNSATIIATLHNDVAKARQASIENLEAMIHGVAGTIRLLAEVAAAKPDFFRTEQSREVLFRALTTAEEMDAAFVSFEDGYHRAVTRIDDDRRRSDPRIPRTANWHSNFIDDFSVGPSRSRHRTFFDTWGHVVGEYSVPTTTDYRTSSGYPAVKASGAMVVSEPEINLDTGYPIINIRVPIFRDGAFIGSAGATVTPSVMSRFLASHRASTHSTTVIADPTDGKIIAASEKEKAVQMSDGKLQVARLQDFADDDMREAYRLQTQTGEDNFLFRSPRDGQELSASFARFPESFGRPWEAVTVTPTNDFIGDLKATNKQILLLIIALSAVELFLIYLMSRRLSHPIESISQDLKAVENLSFDAPPNRPSNVREIAQLQSAIALLRNSLKSFSSFAPVDLVRGLIKSGIPLALGVEKRYLTILFTDLENFSTHAEQSSADDLLAQMSIYFEQICRAISEEKGTIDKFIGDGVMAFWGAPVALEDHALHACAGALRAVRRMEQVNDTWRAEGKPTLRIRIGLNGGEVLVGNVGSSDRFSYTVMGDGVNVAARLEGLNKVFGTTICISDSVFDFVASKVVARPLRHVQVKGRKQAFLVYELLGMAGSDDAEIEARPRDIKLSQMTWGASECFERGHFSEAARRYQKILEEFPNDAVAKSMLEVSVQSAVHSATISADKAVGE</sequence>
<comment type="similarity">
    <text evidence="3">Belongs to the NMT1/THI5 family.</text>
</comment>
<feature type="domain" description="HAMP" evidence="14">
    <location>
        <begin position="752"/>
        <end position="805"/>
    </location>
</feature>
<dbReference type="RefSeq" id="WP_284273532.1">
    <property type="nucleotide sequence ID" value="NZ_BSOW01000035.1"/>
</dbReference>
<evidence type="ECO:0000256" key="4">
    <source>
        <dbReference type="ARBA" id="ARBA00011738"/>
    </source>
</evidence>
<comment type="function">
    <text evidence="1">Responsible for the formation of the pyrimidine heterocycle in the thiamine biosynthesis pathway. Catalyzes the formation of hydroxymethylpyrimidine phosphate (HMP-P) from histidine and pyridoxal phosphate (PLP). The protein uses PLP and the active site histidine to form HMP-P, generating an inactive enzyme. The enzyme can only undergo a single turnover, which suggests it is a suicide enzyme.</text>
</comment>
<dbReference type="Gene3D" id="3.30.450.20">
    <property type="entry name" value="PAS domain"/>
    <property type="match status" value="2"/>
</dbReference>